<dbReference type="EMBL" id="FOTW01000016">
    <property type="protein sequence ID" value="SFM26408.1"/>
    <property type="molecule type" value="Genomic_DNA"/>
</dbReference>
<keyword evidence="2" id="KW-1185">Reference proteome</keyword>
<proteinExistence type="predicted"/>
<dbReference type="OrthoDB" id="8704162at2"/>
<gene>
    <name evidence="1" type="ORF">SAMN02982985_03381</name>
</gene>
<dbReference type="RefSeq" id="WP_093388870.1">
    <property type="nucleotide sequence ID" value="NZ_FOTW01000016.1"/>
</dbReference>
<sequence>MEIQDDTETLRKLFDQINPGMGEVESIHKAELDAQHAMALMANPKMALKSLGIPVSDASQVNITMKNQADRDAGTVVDGTMTAGRAARLRRIIVIIIHYNNCDADIIIIATR</sequence>
<dbReference type="Proteomes" id="UP000199470">
    <property type="component" value="Unassembled WGS sequence"/>
</dbReference>
<dbReference type="AlphaFoldDB" id="A0A1I4PF83"/>
<evidence type="ECO:0000313" key="2">
    <source>
        <dbReference type="Proteomes" id="UP000199470"/>
    </source>
</evidence>
<evidence type="ECO:0000313" key="1">
    <source>
        <dbReference type="EMBL" id="SFM26408.1"/>
    </source>
</evidence>
<organism evidence="1 2">
    <name type="scientific">Rugamonas rubra</name>
    <dbReference type="NCBI Taxonomy" id="758825"/>
    <lineage>
        <taxon>Bacteria</taxon>
        <taxon>Pseudomonadati</taxon>
        <taxon>Pseudomonadota</taxon>
        <taxon>Betaproteobacteria</taxon>
        <taxon>Burkholderiales</taxon>
        <taxon>Oxalobacteraceae</taxon>
        <taxon>Telluria group</taxon>
        <taxon>Rugamonas</taxon>
    </lineage>
</organism>
<name>A0A1I4PF83_9BURK</name>
<dbReference type="STRING" id="758825.SAMN02982985_03381"/>
<accession>A0A1I4PF83</accession>
<protein>
    <submittedName>
        <fullName evidence="1">Uncharacterized protein</fullName>
    </submittedName>
</protein>
<reference evidence="1 2" key="1">
    <citation type="submission" date="2016-10" db="EMBL/GenBank/DDBJ databases">
        <authorList>
            <person name="de Groot N.N."/>
        </authorList>
    </citation>
    <scope>NUCLEOTIDE SEQUENCE [LARGE SCALE GENOMIC DNA]</scope>
    <source>
        <strain evidence="1 2">ATCC 43154</strain>
    </source>
</reference>